<dbReference type="Proteomes" id="UP000248614">
    <property type="component" value="Unassembled WGS sequence"/>
</dbReference>
<dbReference type="SUPFAM" id="SSF53474">
    <property type="entry name" value="alpha/beta-Hydrolases"/>
    <property type="match status" value="1"/>
</dbReference>
<dbReference type="InterPro" id="IPR052558">
    <property type="entry name" value="Siderophore_Hydrolase_D"/>
</dbReference>
<dbReference type="Pfam" id="PF00756">
    <property type="entry name" value="Esterase"/>
    <property type="match status" value="1"/>
</dbReference>
<evidence type="ECO:0000313" key="3">
    <source>
        <dbReference type="EMBL" id="PZO74054.1"/>
    </source>
</evidence>
<accession>A0A2W4YWL0</accession>
<dbReference type="PANTHER" id="PTHR40841">
    <property type="entry name" value="SIDEROPHORE TRIACETYLFUSARININE C ESTERASE"/>
    <property type="match status" value="1"/>
</dbReference>
<keyword evidence="2" id="KW-0378">Hydrolase</keyword>
<dbReference type="Gene3D" id="3.40.50.1820">
    <property type="entry name" value="alpha/beta hydrolase"/>
    <property type="match status" value="1"/>
</dbReference>
<dbReference type="GO" id="GO:0016788">
    <property type="term" value="F:hydrolase activity, acting on ester bonds"/>
    <property type="evidence" value="ECO:0007669"/>
    <property type="project" value="TreeGrafter"/>
</dbReference>
<dbReference type="AlphaFoldDB" id="A0A2W4YWL0"/>
<dbReference type="EMBL" id="QFNF01000044">
    <property type="protein sequence ID" value="PZO74054.1"/>
    <property type="molecule type" value="Genomic_DNA"/>
</dbReference>
<reference evidence="3 4" key="1">
    <citation type="submission" date="2017-08" db="EMBL/GenBank/DDBJ databases">
        <title>Infants hospitalized years apart are colonized by the same room-sourced microbial strains.</title>
        <authorList>
            <person name="Brooks B."/>
            <person name="Olm M.R."/>
            <person name="Firek B.A."/>
            <person name="Baker R."/>
            <person name="Thomas B.C."/>
            <person name="Morowitz M.J."/>
            <person name="Banfield J.F."/>
        </authorList>
    </citation>
    <scope>NUCLEOTIDE SEQUENCE [LARGE SCALE GENOMIC DNA]</scope>
    <source>
        <strain evidence="3">S2_018_000_R3_110</strain>
    </source>
</reference>
<dbReference type="InterPro" id="IPR029058">
    <property type="entry name" value="AB_hydrolase_fold"/>
</dbReference>
<evidence type="ECO:0000256" key="2">
    <source>
        <dbReference type="ARBA" id="ARBA00022801"/>
    </source>
</evidence>
<sequence length="304" mass="32283">MTSRIIATMQARPSARTTRSRRRADRRCAANMGWSRSIEARMIDALASWGRCGGMVQGLGSAWMNGDSFYRDGARELRTGFHLRRYDAGGEAYDVAVAVPAEASPAEGFPLLVVMDGAIHFDAVAAAARALARRPGKTGVAPMVVVGIASGAGWSHDPARRERDFLPDGDGMAALHELVRERVLPDIATLAPIDPARRAILGHSFGGVFALDALALGGFGAGVAFSPSIRRAPQLPERIAGDVRLLIAWGGREPQAQADLPGTVATLIANGVHVDHAVFPDEDHGSIVFAALPMALRFVHGITR</sequence>
<proteinExistence type="inferred from homology"/>
<comment type="similarity">
    <text evidence="1">Belongs to the esterase D family.</text>
</comment>
<dbReference type="PANTHER" id="PTHR40841:SF2">
    <property type="entry name" value="SIDEROPHORE-DEGRADING ESTERASE (EUROFUNG)"/>
    <property type="match status" value="1"/>
</dbReference>
<organism evidence="3 4">
    <name type="scientific">Sphingomonas hengshuiensis</name>
    <dbReference type="NCBI Taxonomy" id="1609977"/>
    <lineage>
        <taxon>Bacteria</taxon>
        <taxon>Pseudomonadati</taxon>
        <taxon>Pseudomonadota</taxon>
        <taxon>Alphaproteobacteria</taxon>
        <taxon>Sphingomonadales</taxon>
        <taxon>Sphingomonadaceae</taxon>
        <taxon>Sphingomonas</taxon>
    </lineage>
</organism>
<evidence type="ECO:0000313" key="4">
    <source>
        <dbReference type="Proteomes" id="UP000248614"/>
    </source>
</evidence>
<gene>
    <name evidence="3" type="ORF">DI632_13840</name>
</gene>
<evidence type="ECO:0008006" key="5">
    <source>
        <dbReference type="Google" id="ProtNLM"/>
    </source>
</evidence>
<name>A0A2W4YWL0_9SPHN</name>
<dbReference type="InterPro" id="IPR000801">
    <property type="entry name" value="Esterase-like"/>
</dbReference>
<protein>
    <recommendedName>
        <fullName evidence="5">Esterase</fullName>
    </recommendedName>
</protein>
<evidence type="ECO:0000256" key="1">
    <source>
        <dbReference type="ARBA" id="ARBA00005622"/>
    </source>
</evidence>
<comment type="caution">
    <text evidence="3">The sequence shown here is derived from an EMBL/GenBank/DDBJ whole genome shotgun (WGS) entry which is preliminary data.</text>
</comment>